<dbReference type="GO" id="GO:0015483">
    <property type="term" value="F:long-chain fatty acid transporting porin activity"/>
    <property type="evidence" value="ECO:0007669"/>
    <property type="project" value="TreeGrafter"/>
</dbReference>
<keyword evidence="4" id="KW-0812">Transmembrane</keyword>
<evidence type="ECO:0000256" key="2">
    <source>
        <dbReference type="ARBA" id="ARBA00008163"/>
    </source>
</evidence>
<gene>
    <name evidence="8" type="ORF">SAMN06296036_10496</name>
</gene>
<dbReference type="SUPFAM" id="SSF56935">
    <property type="entry name" value="Porins"/>
    <property type="match status" value="1"/>
</dbReference>
<dbReference type="Proteomes" id="UP000192907">
    <property type="component" value="Unassembled WGS sequence"/>
</dbReference>
<dbReference type="OrthoDB" id="19849at2"/>
<proteinExistence type="inferred from homology"/>
<protein>
    <submittedName>
        <fullName evidence="8">Long-chain fatty acid transport protein</fullName>
    </submittedName>
</protein>
<dbReference type="GO" id="GO:0009279">
    <property type="term" value="C:cell outer membrane"/>
    <property type="evidence" value="ECO:0007669"/>
    <property type="project" value="UniProtKB-SubCell"/>
</dbReference>
<name>A0A1Y6BIH5_9BACT</name>
<dbReference type="EMBL" id="FWZT01000004">
    <property type="protein sequence ID" value="SMF05785.1"/>
    <property type="molecule type" value="Genomic_DNA"/>
</dbReference>
<dbReference type="InterPro" id="IPR005017">
    <property type="entry name" value="OMPP1/FadL/TodX"/>
</dbReference>
<comment type="subcellular location">
    <subcellularLocation>
        <location evidence="1">Cell outer membrane</location>
        <topology evidence="1">Multi-pass membrane protein</topology>
    </subcellularLocation>
</comment>
<evidence type="ECO:0000256" key="3">
    <source>
        <dbReference type="ARBA" id="ARBA00022452"/>
    </source>
</evidence>
<evidence type="ECO:0000256" key="4">
    <source>
        <dbReference type="ARBA" id="ARBA00022692"/>
    </source>
</evidence>
<comment type="similarity">
    <text evidence="2">Belongs to the OmpP1/FadL family.</text>
</comment>
<dbReference type="Gene3D" id="2.40.160.60">
    <property type="entry name" value="Outer membrane protein transport protein (OMPP1/FadL/TodX)"/>
    <property type="match status" value="1"/>
</dbReference>
<dbReference type="RefSeq" id="WP_132316874.1">
    <property type="nucleotide sequence ID" value="NZ_FWZT01000004.1"/>
</dbReference>
<evidence type="ECO:0000256" key="1">
    <source>
        <dbReference type="ARBA" id="ARBA00004571"/>
    </source>
</evidence>
<organism evidence="8 9">
    <name type="scientific">Pseudobacteriovorax antillogorgiicola</name>
    <dbReference type="NCBI Taxonomy" id="1513793"/>
    <lineage>
        <taxon>Bacteria</taxon>
        <taxon>Pseudomonadati</taxon>
        <taxon>Bdellovibrionota</taxon>
        <taxon>Oligoflexia</taxon>
        <taxon>Oligoflexales</taxon>
        <taxon>Pseudobacteriovoracaceae</taxon>
        <taxon>Pseudobacteriovorax</taxon>
    </lineage>
</organism>
<keyword evidence="9" id="KW-1185">Reference proteome</keyword>
<reference evidence="9" key="1">
    <citation type="submission" date="2017-04" db="EMBL/GenBank/DDBJ databases">
        <authorList>
            <person name="Varghese N."/>
            <person name="Submissions S."/>
        </authorList>
    </citation>
    <scope>NUCLEOTIDE SEQUENCE [LARGE SCALE GENOMIC DNA]</scope>
    <source>
        <strain evidence="9">RKEM611</strain>
    </source>
</reference>
<evidence type="ECO:0000256" key="7">
    <source>
        <dbReference type="ARBA" id="ARBA00023237"/>
    </source>
</evidence>
<dbReference type="PROSITE" id="PS51257">
    <property type="entry name" value="PROKAR_LIPOPROTEIN"/>
    <property type="match status" value="1"/>
</dbReference>
<keyword evidence="6" id="KW-0472">Membrane</keyword>
<dbReference type="AlphaFoldDB" id="A0A1Y6BIH5"/>
<dbReference type="STRING" id="1513793.SAMN06296036_10496"/>
<evidence type="ECO:0000256" key="6">
    <source>
        <dbReference type="ARBA" id="ARBA00023136"/>
    </source>
</evidence>
<accession>A0A1Y6BIH5</accession>
<keyword evidence="5" id="KW-0732">Signal</keyword>
<keyword evidence="3" id="KW-1134">Transmembrane beta strand</keyword>
<sequence length="502" mass="53243">MNQRQRRAHVATALGLACIGAPLYGAGFGARIQSAQSLGTAYSAEGTGKDPSLIFSNPALIGSFKRHSITIGAAHIRPEVDFESGSRTIPGVGLTAQDTETSVSNVSPKSSTVPTLSGVHPITESVNIGWNVTVPFATSSDYGEEWVGRYHASETQLQVLNFDLAASYQLSEQWTFGFGVQAQRGTGVIAGASNGGAGFASAGVKEFQAALAAGGEALSTLTGVAAQMYQAFQGLNPDQKDPKAVQAAARKAIASTLANYDSQGDVIAEYKGDNLAYGYVAGLTFDPSSSLRFGLSYRSSIKHETEGDITLSGDNNLSLGIIQQRGLVPGQATGAKLDITLPDTVVFGTSYLITDDLNLYGNLTLTRWSTVESLNIEYTDINSDPVIVKLDWQDTLAYSIGGDYRLNDQITLRAGAAIDPTPTTDDLRSPRSPDNNRTVLSLGAGYGQGNWRVDGAFAHYIIEDPTLNLDENAYPGAVGRGNLQGRYSATVNTFMMQFGYQI</sequence>
<keyword evidence="7" id="KW-0998">Cell outer membrane</keyword>
<dbReference type="Pfam" id="PF03349">
    <property type="entry name" value="Toluene_X"/>
    <property type="match status" value="1"/>
</dbReference>
<evidence type="ECO:0000256" key="5">
    <source>
        <dbReference type="ARBA" id="ARBA00022729"/>
    </source>
</evidence>
<dbReference type="PANTHER" id="PTHR35093:SF8">
    <property type="entry name" value="OUTER MEMBRANE PROTEIN NMB0088-RELATED"/>
    <property type="match status" value="1"/>
</dbReference>
<evidence type="ECO:0000313" key="9">
    <source>
        <dbReference type="Proteomes" id="UP000192907"/>
    </source>
</evidence>
<evidence type="ECO:0000313" key="8">
    <source>
        <dbReference type="EMBL" id="SMF05785.1"/>
    </source>
</evidence>
<dbReference type="PANTHER" id="PTHR35093">
    <property type="entry name" value="OUTER MEMBRANE PROTEIN NMB0088-RELATED"/>
    <property type="match status" value="1"/>
</dbReference>